<dbReference type="EMBL" id="AZLV01001027">
    <property type="protein sequence ID" value="ETJ02004.1"/>
    <property type="molecule type" value="Genomic_DNA"/>
</dbReference>
<sequence length="125" mass="12156">MASVLQAGAPDVVALATVGDRAGARPVHCSVCQVHAAEDEAVLDSLQGGDEAGVVHRVGVSLATGLVGAGHPLGLGGGQRAARRLQLAVQLAVGQVDDVLLGVDLAVTDRGGGLGLGLLGGRGLG</sequence>
<proteinExistence type="predicted"/>
<dbReference type="Proteomes" id="UP000018852">
    <property type="component" value="Unassembled WGS sequence"/>
</dbReference>
<comment type="caution">
    <text evidence="1">The sequence shown here is derived from an EMBL/GenBank/DDBJ whole genome shotgun (WGS) entry which is preliminary data.</text>
</comment>
<organism evidence="1 2">
    <name type="scientific">Actinomyces urogenitalis DORA_12</name>
    <dbReference type="NCBI Taxonomy" id="1403939"/>
    <lineage>
        <taxon>Bacteria</taxon>
        <taxon>Bacillati</taxon>
        <taxon>Actinomycetota</taxon>
        <taxon>Actinomycetes</taxon>
        <taxon>Actinomycetales</taxon>
        <taxon>Actinomycetaceae</taxon>
        <taxon>Actinomyces</taxon>
    </lineage>
</organism>
<evidence type="ECO:0000313" key="1">
    <source>
        <dbReference type="EMBL" id="ETJ02004.1"/>
    </source>
</evidence>
<name>W1VDB3_9ACTO</name>
<protein>
    <submittedName>
        <fullName evidence="1">Uncharacterized protein</fullName>
    </submittedName>
</protein>
<gene>
    <name evidence="1" type="ORF">Q605_AUC01027G0001</name>
</gene>
<accession>W1VDB3</accession>
<dbReference type="AlphaFoldDB" id="W1VDB3"/>
<evidence type="ECO:0000313" key="2">
    <source>
        <dbReference type="Proteomes" id="UP000018852"/>
    </source>
</evidence>
<reference evidence="1 2" key="1">
    <citation type="submission" date="2013-12" db="EMBL/GenBank/DDBJ databases">
        <title>A Varibaculum cambriense genome reconstructed from a premature infant gut community with otherwise low bacterial novelty that shifts toward anaerobic metabolism during the third week of life.</title>
        <authorList>
            <person name="Brown C.T."/>
            <person name="Sharon I."/>
            <person name="Thomas B.C."/>
            <person name="Castelle C.J."/>
            <person name="Morowitz M.J."/>
            <person name="Banfield J.F."/>
        </authorList>
    </citation>
    <scope>NUCLEOTIDE SEQUENCE [LARGE SCALE GENOMIC DNA]</scope>
    <source>
        <strain evidence="2">DORA_12</strain>
    </source>
</reference>